<name>A0A835W385_9CHLO</name>
<dbReference type="GO" id="GO:0016787">
    <property type="term" value="F:hydrolase activity"/>
    <property type="evidence" value="ECO:0007669"/>
    <property type="project" value="UniProtKB-KW"/>
</dbReference>
<keyword evidence="2" id="KW-0067">ATP-binding</keyword>
<dbReference type="GO" id="GO:0005737">
    <property type="term" value="C:cytoplasm"/>
    <property type="evidence" value="ECO:0007669"/>
    <property type="project" value="TreeGrafter"/>
</dbReference>
<proteinExistence type="predicted"/>
<keyword evidence="2" id="KW-0347">Helicase</keyword>
<evidence type="ECO:0000256" key="3">
    <source>
        <dbReference type="SAM" id="MobiDB-lite"/>
    </source>
</evidence>
<evidence type="ECO:0000256" key="2">
    <source>
        <dbReference type="ARBA" id="ARBA00022806"/>
    </source>
</evidence>
<dbReference type="GO" id="GO:0004386">
    <property type="term" value="F:helicase activity"/>
    <property type="evidence" value="ECO:0007669"/>
    <property type="project" value="UniProtKB-KW"/>
</dbReference>
<gene>
    <name evidence="4" type="ORF">HYH02_010735</name>
</gene>
<keyword evidence="1" id="KW-0378">Hydrolase</keyword>
<dbReference type="OrthoDB" id="539800at2759"/>
<feature type="region of interest" description="Disordered" evidence="3">
    <location>
        <begin position="453"/>
        <end position="475"/>
    </location>
</feature>
<comment type="caution">
    <text evidence="4">The sequence shown here is derived from an EMBL/GenBank/DDBJ whole genome shotgun (WGS) entry which is preliminary data.</text>
</comment>
<evidence type="ECO:0000313" key="4">
    <source>
        <dbReference type="EMBL" id="KAG2438942.1"/>
    </source>
</evidence>
<dbReference type="InterPro" id="IPR052431">
    <property type="entry name" value="SKI2_subfamily_helicases"/>
</dbReference>
<sequence length="530" mass="54050">MLHDKVAESAPAAAARRGGGAAGARERLRAPVDLAAKLLLEPLLASAPAVGGEAVGPTALAASHNVNRPQQQQQQQVVAAHATAGPVGRVGCIASQGAGGGGAAEVAAATPAAAVSGAALQRQLAVGLPALQLGALLHPTTGRPSGLAGLAAHLFWAEPSNLALCRLLREGVFEHMLERLRGRALLEEAVLVLAHLFLRVPLSPAMAARVARREFAGRSPSVVALPPLSPDAAQCLAGYTQELQVSALASLVACFGSEQGQARAVLDPVLPLSGIRRQTAAASSTAAASPPCDSSGGAAGVDAAAAREGGGCAGVSAAAGMAQTVGVGVVGLLPLLRRMRRHVVVASPYMALSGRGDDFLGRADMLLAARPDAELQASNLALLETCNRRGEPLLLNAWMYDFYKHGSPAALLKDNNIREGDVWDLLDSARRVLAAAALALQLAAEAEAEVEVAAEAGGQPPTGERAPRQDAEAAAEDRLGAGELADRLTKLQDMPGPAPRSRQCAMVALLFRAVATEFTVAVRRVGVVGA</sequence>
<organism evidence="4 5">
    <name type="scientific">Chlamydomonas schloesseri</name>
    <dbReference type="NCBI Taxonomy" id="2026947"/>
    <lineage>
        <taxon>Eukaryota</taxon>
        <taxon>Viridiplantae</taxon>
        <taxon>Chlorophyta</taxon>
        <taxon>core chlorophytes</taxon>
        <taxon>Chlorophyceae</taxon>
        <taxon>CS clade</taxon>
        <taxon>Chlamydomonadales</taxon>
        <taxon>Chlamydomonadaceae</taxon>
        <taxon>Chlamydomonas</taxon>
    </lineage>
</organism>
<accession>A0A835W385</accession>
<dbReference type="EMBL" id="JAEHOD010000042">
    <property type="protein sequence ID" value="KAG2438942.1"/>
    <property type="molecule type" value="Genomic_DNA"/>
</dbReference>
<dbReference type="PANTHER" id="PTHR44533">
    <property type="entry name" value="DEAD/H RNA HELICASE, PUTATIVE-RELATED"/>
    <property type="match status" value="1"/>
</dbReference>
<protein>
    <submittedName>
        <fullName evidence="4">Uncharacterized protein</fullName>
    </submittedName>
</protein>
<keyword evidence="2" id="KW-0547">Nucleotide-binding</keyword>
<dbReference type="PANTHER" id="PTHR44533:SF4">
    <property type="entry name" value="DEAD_H RNA HELICASE, PUTATIVE-RELATED"/>
    <property type="match status" value="1"/>
</dbReference>
<evidence type="ECO:0000256" key="1">
    <source>
        <dbReference type="ARBA" id="ARBA00022801"/>
    </source>
</evidence>
<dbReference type="AlphaFoldDB" id="A0A835W385"/>
<feature type="compositionally biased region" description="Basic and acidic residues" evidence="3">
    <location>
        <begin position="465"/>
        <end position="475"/>
    </location>
</feature>
<dbReference type="Proteomes" id="UP000613740">
    <property type="component" value="Unassembled WGS sequence"/>
</dbReference>
<evidence type="ECO:0000313" key="5">
    <source>
        <dbReference type="Proteomes" id="UP000613740"/>
    </source>
</evidence>
<reference evidence="4" key="1">
    <citation type="journal article" date="2020" name="bioRxiv">
        <title>Comparative genomics of Chlamydomonas.</title>
        <authorList>
            <person name="Craig R.J."/>
            <person name="Hasan A.R."/>
            <person name="Ness R.W."/>
            <person name="Keightley P.D."/>
        </authorList>
    </citation>
    <scope>NUCLEOTIDE SEQUENCE</scope>
    <source>
        <strain evidence="4">CCAP 11/173</strain>
    </source>
</reference>
<keyword evidence="5" id="KW-1185">Reference proteome</keyword>
<feature type="region of interest" description="Disordered" evidence="3">
    <location>
        <begin position="1"/>
        <end position="25"/>
    </location>
</feature>